<protein>
    <submittedName>
        <fullName evidence="1">Uncharacterized protein</fullName>
    </submittedName>
</protein>
<evidence type="ECO:0000313" key="1">
    <source>
        <dbReference type="EMBL" id="GLJ79695.1"/>
    </source>
</evidence>
<organism evidence="1 2">
    <name type="scientific">Microbacterium imperiale</name>
    <dbReference type="NCBI Taxonomy" id="33884"/>
    <lineage>
        <taxon>Bacteria</taxon>
        <taxon>Bacillati</taxon>
        <taxon>Actinomycetota</taxon>
        <taxon>Actinomycetes</taxon>
        <taxon>Micrococcales</taxon>
        <taxon>Microbacteriaceae</taxon>
        <taxon>Microbacterium</taxon>
    </lineage>
</organism>
<dbReference type="EMBL" id="BSEO01000005">
    <property type="protein sequence ID" value="GLJ79695.1"/>
    <property type="molecule type" value="Genomic_DNA"/>
</dbReference>
<evidence type="ECO:0000313" key="2">
    <source>
        <dbReference type="Proteomes" id="UP001142317"/>
    </source>
</evidence>
<comment type="caution">
    <text evidence="1">The sequence shown here is derived from an EMBL/GenBank/DDBJ whole genome shotgun (WGS) entry which is preliminary data.</text>
</comment>
<dbReference type="Proteomes" id="UP001142317">
    <property type="component" value="Unassembled WGS sequence"/>
</dbReference>
<sequence>MLTLNEEIAGAFADQDLLNHARAVAAANPGAPTTANARRLESAASDPVRPGISWSIIDVSSATVTIGVKYHEGESVGFLLPHPTPWGVACRSFKFSDEATVSAIVVPCPPGFGEPETDDRSLTW</sequence>
<keyword evidence="2" id="KW-1185">Reference proteome</keyword>
<name>A0A9W6M347_9MICO</name>
<proteinExistence type="predicted"/>
<reference evidence="1" key="2">
    <citation type="submission" date="2023-01" db="EMBL/GenBank/DDBJ databases">
        <authorList>
            <person name="Sun Q."/>
            <person name="Evtushenko L."/>
        </authorList>
    </citation>
    <scope>NUCLEOTIDE SEQUENCE</scope>
    <source>
        <strain evidence="1">VKM Ac-1447</strain>
    </source>
</reference>
<reference evidence="1" key="1">
    <citation type="journal article" date="2014" name="Int. J. Syst. Evol. Microbiol.">
        <title>Complete genome sequence of Corynebacterium casei LMG S-19264T (=DSM 44701T), isolated from a smear-ripened cheese.</title>
        <authorList>
            <consortium name="US DOE Joint Genome Institute (JGI-PGF)"/>
            <person name="Walter F."/>
            <person name="Albersmeier A."/>
            <person name="Kalinowski J."/>
            <person name="Ruckert C."/>
        </authorList>
    </citation>
    <scope>NUCLEOTIDE SEQUENCE</scope>
    <source>
        <strain evidence="1">VKM Ac-1447</strain>
    </source>
</reference>
<accession>A0A9W6M347</accession>
<dbReference type="AlphaFoldDB" id="A0A9W6M347"/>
<gene>
    <name evidence="1" type="ORF">GCM10017586_13770</name>
</gene>